<dbReference type="EMBL" id="KZ308639">
    <property type="protein sequence ID" value="KAG8232671.1"/>
    <property type="molecule type" value="Genomic_DNA"/>
</dbReference>
<proteinExistence type="predicted"/>
<evidence type="ECO:0000313" key="3">
    <source>
        <dbReference type="Proteomes" id="UP000792457"/>
    </source>
</evidence>
<dbReference type="AlphaFoldDB" id="A0A8K0P3U5"/>
<feature type="region of interest" description="Disordered" evidence="1">
    <location>
        <begin position="1"/>
        <end position="26"/>
    </location>
</feature>
<name>A0A8K0P3U5_LADFU</name>
<organism evidence="2 3">
    <name type="scientific">Ladona fulva</name>
    <name type="common">Scarce chaser dragonfly</name>
    <name type="synonym">Libellula fulva</name>
    <dbReference type="NCBI Taxonomy" id="123851"/>
    <lineage>
        <taxon>Eukaryota</taxon>
        <taxon>Metazoa</taxon>
        <taxon>Ecdysozoa</taxon>
        <taxon>Arthropoda</taxon>
        <taxon>Hexapoda</taxon>
        <taxon>Insecta</taxon>
        <taxon>Pterygota</taxon>
        <taxon>Palaeoptera</taxon>
        <taxon>Odonata</taxon>
        <taxon>Epiprocta</taxon>
        <taxon>Anisoptera</taxon>
        <taxon>Libelluloidea</taxon>
        <taxon>Libellulidae</taxon>
        <taxon>Ladona</taxon>
    </lineage>
</organism>
<dbReference type="Proteomes" id="UP000792457">
    <property type="component" value="Unassembled WGS sequence"/>
</dbReference>
<evidence type="ECO:0000313" key="2">
    <source>
        <dbReference type="EMBL" id="KAG8232671.1"/>
    </source>
</evidence>
<comment type="caution">
    <text evidence="2">The sequence shown here is derived from an EMBL/GenBank/DDBJ whole genome shotgun (WGS) entry which is preliminary data.</text>
</comment>
<keyword evidence="3" id="KW-1185">Reference proteome</keyword>
<feature type="non-terminal residue" evidence="2">
    <location>
        <position position="1"/>
    </location>
</feature>
<dbReference type="OrthoDB" id="10054666at2759"/>
<evidence type="ECO:0000256" key="1">
    <source>
        <dbReference type="SAM" id="MobiDB-lite"/>
    </source>
</evidence>
<protein>
    <submittedName>
        <fullName evidence="2">Uncharacterized protein</fullName>
    </submittedName>
</protein>
<reference evidence="2" key="2">
    <citation type="submission" date="2017-10" db="EMBL/GenBank/DDBJ databases">
        <title>Ladona fulva Genome sequencing and assembly.</title>
        <authorList>
            <person name="Murali S."/>
            <person name="Richards S."/>
            <person name="Bandaranaike D."/>
            <person name="Bellair M."/>
            <person name="Blankenburg K."/>
            <person name="Chao H."/>
            <person name="Dinh H."/>
            <person name="Doddapaneni H."/>
            <person name="Dugan-Rocha S."/>
            <person name="Elkadiri S."/>
            <person name="Gnanaolivu R."/>
            <person name="Hernandez B."/>
            <person name="Skinner E."/>
            <person name="Javaid M."/>
            <person name="Lee S."/>
            <person name="Li M."/>
            <person name="Ming W."/>
            <person name="Munidasa M."/>
            <person name="Muniz J."/>
            <person name="Nguyen L."/>
            <person name="Hughes D."/>
            <person name="Osuji N."/>
            <person name="Pu L.-L."/>
            <person name="Puazo M."/>
            <person name="Qu C."/>
            <person name="Quiroz J."/>
            <person name="Raj R."/>
            <person name="Weissenberger G."/>
            <person name="Xin Y."/>
            <person name="Zou X."/>
            <person name="Han Y."/>
            <person name="Worley K."/>
            <person name="Muzny D."/>
            <person name="Gibbs R."/>
        </authorList>
    </citation>
    <scope>NUCLEOTIDE SEQUENCE</scope>
    <source>
        <strain evidence="2">Sampled in the wild</strain>
    </source>
</reference>
<feature type="compositionally biased region" description="Basic and acidic residues" evidence="1">
    <location>
        <begin position="1"/>
        <end position="11"/>
    </location>
</feature>
<gene>
    <name evidence="2" type="ORF">J437_LFUL011904</name>
</gene>
<sequence>MSPNFKWKEMYNESISSSESSEEEKHVDSLKDSVVLDIDSMPIETYAPPGTFYETLPLVRLVAYLIGKEVFNLKEIEKFTCENRGSSVNLQSLDEVKEEVLEYIPLLATPLAMASADGFPRPIIWTHTFADVDDPKISRWLWEVMKNEEQKGRFDAYERNKKVFFTQEEEDHRYVKKRIK</sequence>
<accession>A0A8K0P3U5</accession>
<reference evidence="2" key="1">
    <citation type="submission" date="2013-04" db="EMBL/GenBank/DDBJ databases">
        <authorList>
            <person name="Qu J."/>
            <person name="Murali S.C."/>
            <person name="Bandaranaike D."/>
            <person name="Bellair M."/>
            <person name="Blankenburg K."/>
            <person name="Chao H."/>
            <person name="Dinh H."/>
            <person name="Doddapaneni H."/>
            <person name="Downs B."/>
            <person name="Dugan-Rocha S."/>
            <person name="Elkadiri S."/>
            <person name="Gnanaolivu R.D."/>
            <person name="Hernandez B."/>
            <person name="Javaid M."/>
            <person name="Jayaseelan J.C."/>
            <person name="Lee S."/>
            <person name="Li M."/>
            <person name="Ming W."/>
            <person name="Munidasa M."/>
            <person name="Muniz J."/>
            <person name="Nguyen L."/>
            <person name="Ongeri F."/>
            <person name="Osuji N."/>
            <person name="Pu L.-L."/>
            <person name="Puazo M."/>
            <person name="Qu C."/>
            <person name="Quiroz J."/>
            <person name="Raj R."/>
            <person name="Weissenberger G."/>
            <person name="Xin Y."/>
            <person name="Zou X."/>
            <person name="Han Y."/>
            <person name="Richards S."/>
            <person name="Worley K."/>
            <person name="Muzny D."/>
            <person name="Gibbs R."/>
        </authorList>
    </citation>
    <scope>NUCLEOTIDE SEQUENCE</scope>
    <source>
        <strain evidence="2">Sampled in the wild</strain>
    </source>
</reference>